<reference evidence="1 2" key="1">
    <citation type="submission" date="2017-08" db="EMBL/GenBank/DDBJ databases">
        <title>Genome sequence of Streptomyces albireticuli NRRL B-1670.</title>
        <authorList>
            <person name="Graham D.E."/>
            <person name="Mahan K.M."/>
            <person name="Klingeman D.M."/>
            <person name="Hettich R.L."/>
            <person name="Parry R.J."/>
            <person name="Spain J.C."/>
        </authorList>
    </citation>
    <scope>NUCLEOTIDE SEQUENCE [LARGE SCALE GENOMIC DNA]</scope>
    <source>
        <strain evidence="1 2">NRRL B-1670</strain>
    </source>
</reference>
<organism evidence="1 2">
    <name type="scientific">Streptomyces albireticuli</name>
    <dbReference type="NCBI Taxonomy" id="1940"/>
    <lineage>
        <taxon>Bacteria</taxon>
        <taxon>Bacillati</taxon>
        <taxon>Actinomycetota</taxon>
        <taxon>Actinomycetes</taxon>
        <taxon>Kitasatosporales</taxon>
        <taxon>Streptomycetaceae</taxon>
        <taxon>Streptomyces</taxon>
    </lineage>
</organism>
<dbReference type="EMBL" id="NSJV01000154">
    <property type="protein sequence ID" value="PAU49384.1"/>
    <property type="molecule type" value="Genomic_DNA"/>
</dbReference>
<comment type="caution">
    <text evidence="1">The sequence shown here is derived from an EMBL/GenBank/DDBJ whole genome shotgun (WGS) entry which is preliminary data.</text>
</comment>
<keyword evidence="2" id="KW-1185">Reference proteome</keyword>
<dbReference type="SUPFAM" id="SSF50494">
    <property type="entry name" value="Trypsin-like serine proteases"/>
    <property type="match status" value="1"/>
</dbReference>
<dbReference type="Proteomes" id="UP000218944">
    <property type="component" value="Unassembled WGS sequence"/>
</dbReference>
<evidence type="ECO:0000313" key="1">
    <source>
        <dbReference type="EMBL" id="PAU49384.1"/>
    </source>
</evidence>
<dbReference type="Pfam" id="PF13365">
    <property type="entry name" value="Trypsin_2"/>
    <property type="match status" value="1"/>
</dbReference>
<accession>A0A2A2DCZ4</accession>
<protein>
    <recommendedName>
        <fullName evidence="3">Serine protease</fullName>
    </recommendedName>
</protein>
<proteinExistence type="predicted"/>
<sequence>MIVRKKIGSLVAPPGFCQGRGVRRREAHVHVHEFTEKEGCAVNSAVRTRIRAALAACASGCVATGLIWGAAPAQAVQPPRAAGLPASPAAVVAEPAPLLDAGSPDGQRFRASGRLVGGGGTTCTATLVHATGKPDPGAKALVLSNGHCVDDAMGTNDVVVDKAAPADWSYTPAYFHDNVAEHRKFSVERVVYATMKDIDVSVLQLSATYGDLARLDVTPRTLATGRPAAGTALRAAHAPTDGVEDGRRFLRLSRCEATASGVALHENTWLWKGSTRTDCLGISGGSSGGAVTTADDTGRLVGMLNTIATPGYPGCGPGRPCEGGAKGLIVPEDNAAYVTPVDDVASCLDAKGLRLRKKGCRLDRGEQAKVTGGGLHTQSTTADGPARWNVHVTPGTTGNGTHVAFKSGPFGAVDCTRPEGYAKPRRLTGAGVDHKEVLPKKDNLYVLCVAAGPDGTLKGAAWAASLAHPAYAYARVDNTAPTIAPTIDSRLFGEGEDASYRVSPVYAPWEITGYKVKYGPRATTDCADTAGYRFYLGIPASLKAVEGPWTYCAIGYDNAGNATPPAAFALSPEGARDA</sequence>
<dbReference type="InterPro" id="IPR009003">
    <property type="entry name" value="Peptidase_S1_PA"/>
</dbReference>
<evidence type="ECO:0000313" key="2">
    <source>
        <dbReference type="Proteomes" id="UP000218944"/>
    </source>
</evidence>
<dbReference type="AlphaFoldDB" id="A0A2A2DCZ4"/>
<name>A0A2A2DCZ4_9ACTN</name>
<evidence type="ECO:0008006" key="3">
    <source>
        <dbReference type="Google" id="ProtNLM"/>
    </source>
</evidence>
<gene>
    <name evidence="1" type="ORF">CK936_07980</name>
</gene>